<protein>
    <submittedName>
        <fullName evidence="2">ABC transporter permease</fullName>
    </submittedName>
</protein>
<dbReference type="EMBL" id="CP032620">
    <property type="protein sequence ID" value="AYF93603.1"/>
    <property type="molecule type" value="Genomic_DNA"/>
</dbReference>
<reference evidence="3" key="1">
    <citation type="submission" date="2018-09" db="EMBL/GenBank/DDBJ databases">
        <title>Complete genome sequence of Streptococcus sp. KCOM 2890 (=JS71).</title>
        <authorList>
            <person name="Kook J.-K."/>
            <person name="Park S.-N."/>
            <person name="Lim Y.K."/>
        </authorList>
    </citation>
    <scope>NUCLEOTIDE SEQUENCE [LARGE SCALE GENOMIC DNA]</scope>
    <source>
        <strain evidence="3">JS71</strain>
    </source>
</reference>
<evidence type="ECO:0000313" key="3">
    <source>
        <dbReference type="Proteomes" id="UP000277293"/>
    </source>
</evidence>
<keyword evidence="1" id="KW-0812">Transmembrane</keyword>
<gene>
    <name evidence="2" type="ORF">D7D50_02740</name>
</gene>
<evidence type="ECO:0000313" key="2">
    <source>
        <dbReference type="EMBL" id="AYF93603.1"/>
    </source>
</evidence>
<name>A0ABM6Z8H7_9STRE</name>
<keyword evidence="1" id="KW-1133">Transmembrane helix</keyword>
<feature type="transmembrane region" description="Helical" evidence="1">
    <location>
        <begin position="101"/>
        <end position="119"/>
    </location>
</feature>
<organism evidence="2 3">
    <name type="scientific">Streptococcus koreensis</name>
    <dbReference type="NCBI Taxonomy" id="2382163"/>
    <lineage>
        <taxon>Bacteria</taxon>
        <taxon>Bacillati</taxon>
        <taxon>Bacillota</taxon>
        <taxon>Bacilli</taxon>
        <taxon>Lactobacillales</taxon>
        <taxon>Streptococcaceae</taxon>
        <taxon>Streptococcus</taxon>
    </lineage>
</organism>
<dbReference type="RefSeq" id="WP_120701405.1">
    <property type="nucleotide sequence ID" value="NZ_CP032620.1"/>
</dbReference>
<accession>A0ABM6Z8H7</accession>
<dbReference type="Proteomes" id="UP000277293">
    <property type="component" value="Chromosome"/>
</dbReference>
<keyword evidence="3" id="KW-1185">Reference proteome</keyword>
<evidence type="ECO:0000256" key="1">
    <source>
        <dbReference type="SAM" id="Phobius"/>
    </source>
</evidence>
<feature type="transmembrane region" description="Helical" evidence="1">
    <location>
        <begin position="12"/>
        <end position="30"/>
    </location>
</feature>
<keyword evidence="1" id="KW-0472">Membrane</keyword>
<sequence>MKMFHYHREFWLDFHFWLLVLLLVTVAMMTQDPLSVVSRAYFAFVGILILLQVFQPQVSNRQYPVGSYHFNWDFYRDTRLYIDLFLLAGLLEGPFTSTDIVYWILLGAFVGSIGFVFVVKEKPVQKVAQ</sequence>
<proteinExistence type="predicted"/>
<feature type="transmembrane region" description="Helical" evidence="1">
    <location>
        <begin position="36"/>
        <end position="54"/>
    </location>
</feature>